<dbReference type="PANTHER" id="PTHR22604">
    <property type="entry name" value="OXIDOREDUCTASES"/>
    <property type="match status" value="1"/>
</dbReference>
<dbReference type="EC" id="1.1.1.179" evidence="3"/>
<dbReference type="PANTHER" id="PTHR22604:SF105">
    <property type="entry name" value="TRANS-1,2-DIHYDROBENZENE-1,2-DIOL DEHYDROGENASE"/>
    <property type="match status" value="1"/>
</dbReference>
<dbReference type="Gene3D" id="3.30.360.10">
    <property type="entry name" value="Dihydrodipicolinate Reductase, domain 2"/>
    <property type="match status" value="1"/>
</dbReference>
<reference evidence="8" key="1">
    <citation type="submission" date="2022-12" db="EMBL/GenBank/DDBJ databases">
        <authorList>
            <person name="Petersen C."/>
        </authorList>
    </citation>
    <scope>NUCLEOTIDE SEQUENCE</scope>
    <source>
        <strain evidence="8">IBT 16125</strain>
    </source>
</reference>
<dbReference type="SUPFAM" id="SSF51735">
    <property type="entry name" value="NAD(P)-binding Rossmann-fold domains"/>
    <property type="match status" value="1"/>
</dbReference>
<comment type="similarity">
    <text evidence="1">Belongs to the Gfo/Idh/MocA family.</text>
</comment>
<dbReference type="InterPro" id="IPR055170">
    <property type="entry name" value="GFO_IDH_MocA-like_dom"/>
</dbReference>
<dbReference type="Proteomes" id="UP001213681">
    <property type="component" value="Unassembled WGS sequence"/>
</dbReference>
<evidence type="ECO:0000259" key="6">
    <source>
        <dbReference type="Pfam" id="PF01408"/>
    </source>
</evidence>
<dbReference type="GeneID" id="81600983"/>
<evidence type="ECO:0000313" key="8">
    <source>
        <dbReference type="EMBL" id="KAJ5443486.1"/>
    </source>
</evidence>
<dbReference type="GO" id="GO:0047837">
    <property type="term" value="F:D-xylose 1-dehydrogenase (NADP+) activity"/>
    <property type="evidence" value="ECO:0007669"/>
    <property type="project" value="UniProtKB-EC"/>
</dbReference>
<dbReference type="Pfam" id="PF22725">
    <property type="entry name" value="GFO_IDH_MocA_C3"/>
    <property type="match status" value="1"/>
</dbReference>
<dbReference type="Pfam" id="PF01408">
    <property type="entry name" value="GFO_IDH_MocA"/>
    <property type="match status" value="1"/>
</dbReference>
<dbReference type="GO" id="GO:0000166">
    <property type="term" value="F:nucleotide binding"/>
    <property type="evidence" value="ECO:0007669"/>
    <property type="project" value="InterPro"/>
</dbReference>
<evidence type="ECO:0000256" key="5">
    <source>
        <dbReference type="ARBA" id="ARBA00049233"/>
    </source>
</evidence>
<keyword evidence="2" id="KW-0560">Oxidoreductase</keyword>
<dbReference type="InterPro" id="IPR036291">
    <property type="entry name" value="NAD(P)-bd_dom_sf"/>
</dbReference>
<feature type="domain" description="GFO/IDH/MocA-like oxidoreductase" evidence="7">
    <location>
        <begin position="148"/>
        <end position="272"/>
    </location>
</feature>
<reference evidence="8" key="2">
    <citation type="journal article" date="2023" name="IMA Fungus">
        <title>Comparative genomic study of the Penicillium genus elucidates a diverse pangenome and 15 lateral gene transfer events.</title>
        <authorList>
            <person name="Petersen C."/>
            <person name="Sorensen T."/>
            <person name="Nielsen M.R."/>
            <person name="Sondergaard T.E."/>
            <person name="Sorensen J.L."/>
            <person name="Fitzpatrick D.A."/>
            <person name="Frisvad J.C."/>
            <person name="Nielsen K.L."/>
        </authorList>
    </citation>
    <scope>NUCLEOTIDE SEQUENCE</scope>
    <source>
        <strain evidence="8">IBT 16125</strain>
    </source>
</reference>
<evidence type="ECO:0000259" key="7">
    <source>
        <dbReference type="Pfam" id="PF22725"/>
    </source>
</evidence>
<proteinExistence type="inferred from homology"/>
<gene>
    <name evidence="8" type="ORF">N7458_007358</name>
</gene>
<dbReference type="AlphaFoldDB" id="A0AAD6G130"/>
<name>A0AAD6G130_9EURO</name>
<dbReference type="SUPFAM" id="SSF55347">
    <property type="entry name" value="Glyceraldehyde-3-phosphate dehydrogenase-like, C-terminal domain"/>
    <property type="match status" value="1"/>
</dbReference>
<comment type="caution">
    <text evidence="8">The sequence shown here is derived from an EMBL/GenBank/DDBJ whole genome shotgun (WGS) entry which is preliminary data.</text>
</comment>
<evidence type="ECO:0000256" key="3">
    <source>
        <dbReference type="ARBA" id="ARBA00038984"/>
    </source>
</evidence>
<dbReference type="RefSeq" id="XP_056763566.1">
    <property type="nucleotide sequence ID" value="XM_056910740.1"/>
</dbReference>
<evidence type="ECO:0000313" key="9">
    <source>
        <dbReference type="Proteomes" id="UP001213681"/>
    </source>
</evidence>
<dbReference type="Gene3D" id="3.40.50.720">
    <property type="entry name" value="NAD(P)-binding Rossmann-like Domain"/>
    <property type="match status" value="1"/>
</dbReference>
<comment type="catalytic activity">
    <reaction evidence="5">
        <text>D-xylose + NADP(+) = D-xylono-1,5-lactone + NADPH + H(+)</text>
        <dbReference type="Rhea" id="RHEA:22000"/>
        <dbReference type="ChEBI" id="CHEBI:15378"/>
        <dbReference type="ChEBI" id="CHEBI:15867"/>
        <dbReference type="ChEBI" id="CHEBI:53455"/>
        <dbReference type="ChEBI" id="CHEBI:57783"/>
        <dbReference type="ChEBI" id="CHEBI:58349"/>
        <dbReference type="EC" id="1.1.1.179"/>
    </reaction>
</comment>
<keyword evidence="9" id="KW-1185">Reference proteome</keyword>
<evidence type="ECO:0000256" key="1">
    <source>
        <dbReference type="ARBA" id="ARBA00010928"/>
    </source>
</evidence>
<evidence type="ECO:0000256" key="4">
    <source>
        <dbReference type="ARBA" id="ARBA00042988"/>
    </source>
</evidence>
<accession>A0AAD6G130</accession>
<dbReference type="EMBL" id="JAPVEA010000007">
    <property type="protein sequence ID" value="KAJ5443486.1"/>
    <property type="molecule type" value="Genomic_DNA"/>
</dbReference>
<organism evidence="8 9">
    <name type="scientific">Penicillium daleae</name>
    <dbReference type="NCBI Taxonomy" id="63821"/>
    <lineage>
        <taxon>Eukaryota</taxon>
        <taxon>Fungi</taxon>
        <taxon>Dikarya</taxon>
        <taxon>Ascomycota</taxon>
        <taxon>Pezizomycotina</taxon>
        <taxon>Eurotiomycetes</taxon>
        <taxon>Eurotiomycetidae</taxon>
        <taxon>Eurotiales</taxon>
        <taxon>Aspergillaceae</taxon>
        <taxon>Penicillium</taxon>
    </lineage>
</organism>
<evidence type="ECO:0000256" key="2">
    <source>
        <dbReference type="ARBA" id="ARBA00023002"/>
    </source>
</evidence>
<dbReference type="InterPro" id="IPR000683">
    <property type="entry name" value="Gfo/Idh/MocA-like_OxRdtase_N"/>
</dbReference>
<sequence length="354" mass="38283">MPSELRRPTLRWGIIGTGLISSWFVGDMVVPRADVTATHVIQAIGSSSSEKGRAFVEKYGGDISPSIYGSYDAVYADPDVDIVYIGIPHAFHKDACLKAISHGKHVLCEKPFTLNAQEGQEVFNAAKKMGVYIMEAMWTRFMPLTAQLLRMIHREKVIGDVHRVFCDFGLVIDLDSLPATSRLKDPALGAGALLDIGVYSLTWGLLGLDEGIAGTALKPQVFSAQSISQGIDVATSIVLYYPQNGRQGILTSTMKTKSDPVFARIEGSHGTILIEGIATSVPHRFTVIPSDATAERQVYDAPPKVGKGFFYEADAVARDIAAGRVENATMPWGETLRVLALMDGIRAAGVSQED</sequence>
<protein>
    <recommendedName>
        <fullName evidence="3">D-xylose 1-dehydrogenase (NADP(+), D-xylono-1,5-lactone-forming)</fullName>
        <ecNumber evidence="3">1.1.1.179</ecNumber>
    </recommendedName>
    <alternativeName>
        <fullName evidence="4">D-xylose-NADP dehydrogenase</fullName>
    </alternativeName>
</protein>
<dbReference type="InterPro" id="IPR050984">
    <property type="entry name" value="Gfo/Idh/MocA_domain"/>
</dbReference>
<feature type="domain" description="Gfo/Idh/MocA-like oxidoreductase N-terminal" evidence="6">
    <location>
        <begin position="10"/>
        <end position="134"/>
    </location>
</feature>